<proteinExistence type="predicted"/>
<evidence type="ECO:0000313" key="3">
    <source>
        <dbReference type="Proteomes" id="UP001597467"/>
    </source>
</evidence>
<evidence type="ECO:0000256" key="1">
    <source>
        <dbReference type="SAM" id="Coils"/>
    </source>
</evidence>
<comment type="caution">
    <text evidence="2">The sequence shown here is derived from an EMBL/GenBank/DDBJ whole genome shotgun (WGS) entry which is preliminary data.</text>
</comment>
<dbReference type="EMBL" id="JBHULM010000001">
    <property type="protein sequence ID" value="MFD2540975.1"/>
    <property type="molecule type" value="Genomic_DNA"/>
</dbReference>
<evidence type="ECO:0000313" key="2">
    <source>
        <dbReference type="EMBL" id="MFD2540975.1"/>
    </source>
</evidence>
<keyword evidence="3" id="KW-1185">Reference proteome</keyword>
<name>A0ABW5JYE6_9FLAO</name>
<protein>
    <submittedName>
        <fullName evidence="2">Uncharacterized protein</fullName>
    </submittedName>
</protein>
<accession>A0ABW5JYE6</accession>
<dbReference type="RefSeq" id="WP_379900192.1">
    <property type="nucleotide sequence ID" value="NZ_JBHULM010000001.1"/>
</dbReference>
<keyword evidence="1" id="KW-0175">Coiled coil</keyword>
<reference evidence="3" key="1">
    <citation type="journal article" date="2019" name="Int. J. Syst. Evol. Microbiol.">
        <title>The Global Catalogue of Microorganisms (GCM) 10K type strain sequencing project: providing services to taxonomists for standard genome sequencing and annotation.</title>
        <authorList>
            <consortium name="The Broad Institute Genomics Platform"/>
            <consortium name="The Broad Institute Genome Sequencing Center for Infectious Disease"/>
            <person name="Wu L."/>
            <person name="Ma J."/>
        </authorList>
    </citation>
    <scope>NUCLEOTIDE SEQUENCE [LARGE SCALE GENOMIC DNA]</scope>
    <source>
        <strain evidence="3">KCTC 42808</strain>
    </source>
</reference>
<dbReference type="Proteomes" id="UP001597467">
    <property type="component" value="Unassembled WGS sequence"/>
</dbReference>
<sequence>MENRLITQTELNHLSSTVNKSFLTENIHKIYDDLVINHAENNEYIVNVLFSKMTKDNRFDKISDESKMLMVDTALSCLSNVLKTFDLKNKTSILHKKNKELTDLFFKNYEEKLLSLKEEIKKNQEDFLELQQNANDMSLGKLANAINEFHNPNMATDVSNQDIDDLLNGGTLEF</sequence>
<gene>
    <name evidence="2" type="ORF">ACFSSB_01475</name>
</gene>
<feature type="coiled-coil region" evidence="1">
    <location>
        <begin position="106"/>
        <end position="133"/>
    </location>
</feature>
<organism evidence="2 3">
    <name type="scientific">Lacinutrix gracilariae</name>
    <dbReference type="NCBI Taxonomy" id="1747198"/>
    <lineage>
        <taxon>Bacteria</taxon>
        <taxon>Pseudomonadati</taxon>
        <taxon>Bacteroidota</taxon>
        <taxon>Flavobacteriia</taxon>
        <taxon>Flavobacteriales</taxon>
        <taxon>Flavobacteriaceae</taxon>
        <taxon>Lacinutrix</taxon>
    </lineage>
</organism>